<accession>A0A7S9SUM7</accession>
<feature type="transmembrane region" description="Helical" evidence="1">
    <location>
        <begin position="63"/>
        <end position="88"/>
    </location>
</feature>
<reference evidence="2" key="1">
    <citation type="submission" date="2020-08" db="EMBL/GenBank/DDBJ databases">
        <title>Bridging the membrane lipid divide: bacteria of the FCB group superphylum have the potential to synthesize archaeal ether lipids.</title>
        <authorList>
            <person name="Villanueva L."/>
            <person name="von Meijenfeldt F.A.B."/>
            <person name="Westbye A.B."/>
            <person name="Yadav S."/>
            <person name="Hopmans E.C."/>
            <person name="Dutilh B.E."/>
            <person name="Sinninghe Damste J.S."/>
        </authorList>
    </citation>
    <scope>NUCLEOTIDE SEQUENCE</scope>
    <source>
        <strain evidence="2">NIOZ-UU159</strain>
    </source>
</reference>
<name>A0A7S9SUM7_9VIRU</name>
<keyword evidence="1" id="KW-0812">Transmembrane</keyword>
<dbReference type="EMBL" id="MW030609">
    <property type="protein sequence ID" value="QPI16856.1"/>
    <property type="molecule type" value="Genomic_DNA"/>
</dbReference>
<proteinExistence type="predicted"/>
<organism evidence="2">
    <name type="scientific">Virus NIOZ-UU159</name>
    <dbReference type="NCBI Taxonomy" id="2763270"/>
    <lineage>
        <taxon>Viruses</taxon>
    </lineage>
</organism>
<feature type="transmembrane region" description="Helical" evidence="1">
    <location>
        <begin position="6"/>
        <end position="25"/>
    </location>
</feature>
<keyword evidence="1" id="KW-0472">Membrane</keyword>
<gene>
    <name evidence="2" type="ORF">NIOZUU159_00353</name>
</gene>
<keyword evidence="1" id="KW-1133">Transmembrane helix</keyword>
<protein>
    <submittedName>
        <fullName evidence="2">Uncharacterized protein</fullName>
    </submittedName>
</protein>
<evidence type="ECO:0000313" key="2">
    <source>
        <dbReference type="EMBL" id="QPI16856.1"/>
    </source>
</evidence>
<feature type="transmembrane region" description="Helical" evidence="1">
    <location>
        <begin position="32"/>
        <end position="51"/>
    </location>
</feature>
<sequence>MNYFSTQGWVYIVISIIFTIIALILNIYMEGIGLYMLAYLLYILVILITAYNITCLTSGECHMWSWIVTILSTLPMILIIILVIYGILTGSN</sequence>
<evidence type="ECO:0000256" key="1">
    <source>
        <dbReference type="SAM" id="Phobius"/>
    </source>
</evidence>